<dbReference type="Proteomes" id="UP000239920">
    <property type="component" value="Unassembled WGS sequence"/>
</dbReference>
<dbReference type="Gene3D" id="3.30.70.100">
    <property type="match status" value="1"/>
</dbReference>
<dbReference type="PROSITE" id="PS51725">
    <property type="entry name" value="ABM"/>
    <property type="match status" value="1"/>
</dbReference>
<gene>
    <name evidence="2" type="ORF">CK797_07740</name>
</gene>
<evidence type="ECO:0000313" key="2">
    <source>
        <dbReference type="EMBL" id="PMB82064.1"/>
    </source>
</evidence>
<dbReference type="InterPro" id="IPR007138">
    <property type="entry name" value="ABM_dom"/>
</dbReference>
<dbReference type="RefSeq" id="WP_104689187.1">
    <property type="nucleotide sequence ID" value="NZ_JBKTHY010000011.1"/>
</dbReference>
<reference evidence="2 3" key="1">
    <citation type="submission" date="2017-09" db="EMBL/GenBank/DDBJ databases">
        <title>Bacterial strain isolated from the female urinary microbiota.</title>
        <authorList>
            <person name="Thomas-White K."/>
            <person name="Kumar N."/>
            <person name="Forster S."/>
            <person name="Putonti C."/>
            <person name="Lawley T."/>
            <person name="Wolfe A.J."/>
        </authorList>
    </citation>
    <scope>NUCLEOTIDE SEQUENCE [LARGE SCALE GENOMIC DNA]</scope>
    <source>
        <strain evidence="2 3">UMB0683</strain>
    </source>
</reference>
<organism evidence="2 3">
    <name type="scientific">Limosilactobacillus pontis</name>
    <dbReference type="NCBI Taxonomy" id="35787"/>
    <lineage>
        <taxon>Bacteria</taxon>
        <taxon>Bacillati</taxon>
        <taxon>Bacillota</taxon>
        <taxon>Bacilli</taxon>
        <taxon>Lactobacillales</taxon>
        <taxon>Lactobacillaceae</taxon>
        <taxon>Limosilactobacillus</taxon>
    </lineage>
</organism>
<name>A0A2J6NL72_9LACO</name>
<sequence>MSLTINLYYTGKNGSAQAFAREMEESGLAQQIRDEEGNESYRYFQPLNDPETILLIDQWKNQQAIDRHHQSPMMAQLAQLRDKYDLHMKVQRFMPISNNSGDEQYLRN</sequence>
<dbReference type="GO" id="GO:0004497">
    <property type="term" value="F:monooxygenase activity"/>
    <property type="evidence" value="ECO:0007669"/>
    <property type="project" value="UniProtKB-KW"/>
</dbReference>
<feature type="domain" description="ABM" evidence="1">
    <location>
        <begin position="3"/>
        <end position="94"/>
    </location>
</feature>
<protein>
    <submittedName>
        <fullName evidence="2">Antibiotic biosynthesis monooxygenase</fullName>
    </submittedName>
</protein>
<dbReference type="EMBL" id="PNFV01000010">
    <property type="protein sequence ID" value="PMB82064.1"/>
    <property type="molecule type" value="Genomic_DNA"/>
</dbReference>
<proteinExistence type="predicted"/>
<accession>A0A2J6NL72</accession>
<evidence type="ECO:0000313" key="3">
    <source>
        <dbReference type="Proteomes" id="UP000239920"/>
    </source>
</evidence>
<dbReference type="SUPFAM" id="SSF54909">
    <property type="entry name" value="Dimeric alpha+beta barrel"/>
    <property type="match status" value="1"/>
</dbReference>
<dbReference type="OrthoDB" id="123158at2"/>
<dbReference type="Pfam" id="PF03992">
    <property type="entry name" value="ABM"/>
    <property type="match status" value="1"/>
</dbReference>
<keyword evidence="2" id="KW-0503">Monooxygenase</keyword>
<dbReference type="AlphaFoldDB" id="A0A2J6NL72"/>
<comment type="caution">
    <text evidence="2">The sequence shown here is derived from an EMBL/GenBank/DDBJ whole genome shotgun (WGS) entry which is preliminary data.</text>
</comment>
<dbReference type="InterPro" id="IPR011008">
    <property type="entry name" value="Dimeric_a/b-barrel"/>
</dbReference>
<evidence type="ECO:0000259" key="1">
    <source>
        <dbReference type="PROSITE" id="PS51725"/>
    </source>
</evidence>
<keyword evidence="2" id="KW-0560">Oxidoreductase</keyword>